<sequence length="315" mass="35806">MIISASRRTDIPAFFSDWFMNRIREQYALVRNPFNSHQVSKISLNPDVVDCIVFWSKNPEPMLTRLNELQNYTFYFQYTLNAYGREIEMNLPALKQRIATFQSLSKMIGKERIIWRYDPIILNETYTAGWHSSAFSNLACQLSGYTGKCTISFIDMYPAITNNVRPLGIREIPGGSISALARNLSSIAASCGLAIDTCAEKIDLSDCNIRHGCCIDGELIAKLAGCPVNTQKDKNQRPECRCAASIDLGFYNTCRNGCFYCYANHSRRQMEERCRSYDSTSPLLCSQLSEDDRIYERKTGSLKNIQYDLFSIPAP</sequence>
<gene>
    <name evidence="1" type="ORF">CSLFYP84_00903</name>
</gene>
<dbReference type="EMBL" id="CACRUA010000009">
    <property type="protein sequence ID" value="VYT91662.1"/>
    <property type="molecule type" value="Genomic_DNA"/>
</dbReference>
<dbReference type="RefSeq" id="WP_044902814.1">
    <property type="nucleotide sequence ID" value="NZ_CACRUA010000009.1"/>
</dbReference>
<dbReference type="AlphaFoldDB" id="A0A6N3AVN9"/>
<accession>A0A6N3AVN9</accession>
<organism evidence="1">
    <name type="scientific">Clostridium symbiosum</name>
    <name type="common">Bacteroides symbiosus</name>
    <dbReference type="NCBI Taxonomy" id="1512"/>
    <lineage>
        <taxon>Bacteria</taxon>
        <taxon>Bacillati</taxon>
        <taxon>Bacillota</taxon>
        <taxon>Clostridia</taxon>
        <taxon>Lachnospirales</taxon>
        <taxon>Lachnospiraceae</taxon>
        <taxon>Otoolea</taxon>
    </lineage>
</organism>
<protein>
    <recommendedName>
        <fullName evidence="2">DUF1848 domain-containing protein</fullName>
    </recommendedName>
</protein>
<proteinExistence type="predicted"/>
<reference evidence="1" key="1">
    <citation type="submission" date="2019-11" db="EMBL/GenBank/DDBJ databases">
        <authorList>
            <person name="Feng L."/>
        </authorList>
    </citation>
    <scope>NUCLEOTIDE SEQUENCE</scope>
    <source>
        <strain evidence="1">CsymbiosumLFYP84</strain>
    </source>
</reference>
<name>A0A6N3AVN9_CLOSY</name>
<evidence type="ECO:0000313" key="1">
    <source>
        <dbReference type="EMBL" id="VYT91662.1"/>
    </source>
</evidence>
<dbReference type="Pfam" id="PF08902">
    <property type="entry name" value="DUF1848"/>
    <property type="match status" value="1"/>
</dbReference>
<dbReference type="InterPro" id="IPR014998">
    <property type="entry name" value="DUF1848"/>
</dbReference>
<evidence type="ECO:0008006" key="2">
    <source>
        <dbReference type="Google" id="ProtNLM"/>
    </source>
</evidence>